<feature type="region of interest" description="Disordered" evidence="1">
    <location>
        <begin position="786"/>
        <end position="805"/>
    </location>
</feature>
<evidence type="ECO:0008006" key="5">
    <source>
        <dbReference type="Google" id="ProtNLM"/>
    </source>
</evidence>
<evidence type="ECO:0000256" key="2">
    <source>
        <dbReference type="SAM" id="SignalP"/>
    </source>
</evidence>
<gene>
    <name evidence="3" type="ORF">Q8A57_08810</name>
</gene>
<evidence type="ECO:0000313" key="4">
    <source>
        <dbReference type="Proteomes" id="UP001178354"/>
    </source>
</evidence>
<comment type="caution">
    <text evidence="3">The sequence shown here is derived from an EMBL/GenBank/DDBJ whole genome shotgun (WGS) entry which is preliminary data.</text>
</comment>
<proteinExistence type="predicted"/>
<dbReference type="Proteomes" id="UP001178354">
    <property type="component" value="Unassembled WGS sequence"/>
</dbReference>
<dbReference type="AlphaFoldDB" id="A0AAW8B6C5"/>
<keyword evidence="4" id="KW-1185">Reference proteome</keyword>
<evidence type="ECO:0000313" key="3">
    <source>
        <dbReference type="EMBL" id="MDP1521066.1"/>
    </source>
</evidence>
<organism evidence="3 4">
    <name type="scientific">Porticoccus litoralis</name>
    <dbReference type="NCBI Taxonomy" id="434086"/>
    <lineage>
        <taxon>Bacteria</taxon>
        <taxon>Pseudomonadati</taxon>
        <taxon>Pseudomonadota</taxon>
        <taxon>Gammaproteobacteria</taxon>
        <taxon>Cellvibrionales</taxon>
        <taxon>Porticoccaceae</taxon>
        <taxon>Porticoccus</taxon>
    </lineage>
</organism>
<protein>
    <recommendedName>
        <fullName evidence="5">PilC beta-propeller domain-containing protein</fullName>
    </recommendedName>
</protein>
<dbReference type="EMBL" id="JAUUUU010000004">
    <property type="protein sequence ID" value="MDP1521066.1"/>
    <property type="molecule type" value="Genomic_DNA"/>
</dbReference>
<name>A0AAW8B6C5_9GAMM</name>
<reference evidence="3" key="2">
    <citation type="submission" date="2023-08" db="EMBL/GenBank/DDBJ databases">
        <authorList>
            <person name="Luo J."/>
        </authorList>
    </citation>
    <scope>NUCLEOTIDE SEQUENCE</scope>
    <source>
        <strain evidence="3">DSM 25064</strain>
    </source>
</reference>
<keyword evidence="2" id="KW-0732">Signal</keyword>
<accession>A0AAW8B6C5</accession>
<feature type="chain" id="PRO_5043947764" description="PilC beta-propeller domain-containing protein" evidence="2">
    <location>
        <begin position="24"/>
        <end position="1279"/>
    </location>
</feature>
<feature type="signal peptide" evidence="2">
    <location>
        <begin position="1"/>
        <end position="23"/>
    </location>
</feature>
<evidence type="ECO:0000256" key="1">
    <source>
        <dbReference type="SAM" id="MobiDB-lite"/>
    </source>
</evidence>
<reference evidence="3" key="1">
    <citation type="journal article" date="2010" name="Int. J. Syst. Evol. Microbiol.">
        <title>Porticoccus litoralis gen. nov., sp. nov., a gammaproteobacterium isolated from the Yellow Sea.</title>
        <authorList>
            <person name="Oh H.M."/>
            <person name="Kim H."/>
            <person name="Kim K.M."/>
            <person name="Min G.S."/>
            <person name="Cho J.C."/>
        </authorList>
    </citation>
    <scope>NUCLEOTIDE SEQUENCE</scope>
    <source>
        <strain evidence="3">DSM 25064</strain>
    </source>
</reference>
<sequence>MKKLRFFQLLGLVTVLQTAPVMADDTEIFFGVPADEDPAPSKVMLSLDWRPNLGSPQCTYHSDPGISDCDDELGSEIYAAIGEEGIVGDGDDLTLFDALRAVFRVVFDYIAPKGFEIGFMMSHENENNCTATDGDLNNDKGCSDGGYILRGFEVIDESAAGQASKEELLNILASIPVPQGNLAHPYQGRELFFELYRYLIGGDVLNGHKGWSDFNSERQQGKGLYNLDQDYANNGCDFETDRGCENTTITGDRNLDGDGNVISPWVVWDKGIENADGDKYISPYADGDYTCSKTYTVNFLFQVSQQDADWNTAIGKDIGNGNNEQGLELGNTSGDNAFPEIIAKLYNTDVASTDVGLDVEGVQNVTSFFIVDQLNTKTTQYAQAGGTETPYPASEDPELLLETLKSIFDSIASVSTSFTAASVPVNVQNRTESLPDMYLAIFKVDENGYPFWPGNVKKLTIDTTLLENGTTSTVIRDANDAVAFDATTGRVSDGARTFWTDVNADDVAVVEEDTADTEITDGSFITQGGAGHKLPGYREYDGSAATISPTAANDTWAAGELDGRQLFISPVSDDISGTANGGNALIALNADSSAAGSLAEDDEIQRLLGVQIEDELNPETYITDTTFVTKIESLAGLNFGLSISDAERAEAAQVLLKWVRGIDVFDWDADGDTDDARPWLMGDPLHSRPLTMNYGLDDTDYTDSANPHIRVLFGTNDGFLHSIRNTDPDGSQSGVEEWAFMPRELLANVKDLIGQTFVGENKPYGVDLPPVAFVIDNDRDGNIERGAGGNNTFCDPGGTDPDPDDDVTELDCDKAYVYVGLRRGGSSYYALDVSAPEEQPTLLWQITNDGSADFAELGLSFSTPRQAWVRFEDAGSINQYDGGSGVENVPVPVLIFGGGLYGGWNDDGTRIGRDDVNYDVSDTTDGKLPRDPVGAALFMVHARTGQLIWKAVYGNSEGGQSSTEYHHDGLIHSITAAVTPVDSDGNGITDRVYVGDTGGVIWRFELPEFNPSYAGDDDDYDTTFRQNYWRATKFAELGGSVGTTSDRRFYHGLSVVKYRDSIGAYDGIAIGSGDRTHPQSAPSDIDNRFFLLKDRIIYADSSPRDDAGVDGRDPYYIDDLLNITDDCLNDSDNDEDGGNVCSPNELINGWSLELEATGEKNLSIPLISGGNINFTTYLPEGGEADGECAPNIGISRLYQVSIRDGSPDYHLSGKAEGTSLNKADRYQDLAAGIDGGVTAISPEVGLSGAKQTTLGDQRPNTFYWREQDIDILDATPASP</sequence>
<dbReference type="RefSeq" id="WP_305170695.1">
    <property type="nucleotide sequence ID" value="NZ_JAUUUU010000004.1"/>
</dbReference>